<reference evidence="3 4" key="1">
    <citation type="submission" date="2024-09" db="EMBL/GenBank/DDBJ databases">
        <authorList>
            <person name="Sun Q."/>
            <person name="Mori K."/>
        </authorList>
    </citation>
    <scope>NUCLEOTIDE SEQUENCE [LARGE SCALE GENOMIC DNA]</scope>
    <source>
        <strain evidence="3 4">CECT 7682</strain>
    </source>
</reference>
<keyword evidence="4" id="KW-1185">Reference proteome</keyword>
<evidence type="ECO:0000313" key="3">
    <source>
        <dbReference type="EMBL" id="MFB9212661.1"/>
    </source>
</evidence>
<dbReference type="SUPFAM" id="SSF55961">
    <property type="entry name" value="Bet v1-like"/>
    <property type="match status" value="1"/>
</dbReference>
<evidence type="ECO:0000259" key="2">
    <source>
        <dbReference type="Pfam" id="PF08327"/>
    </source>
</evidence>
<dbReference type="Pfam" id="PF08327">
    <property type="entry name" value="AHSA1"/>
    <property type="match status" value="1"/>
</dbReference>
<feature type="domain" description="Activator of Hsp90 ATPase homologue 1/2-like C-terminal" evidence="2">
    <location>
        <begin position="18"/>
        <end position="148"/>
    </location>
</feature>
<comment type="similarity">
    <text evidence="1">Belongs to the AHA1 family.</text>
</comment>
<proteinExistence type="inferred from homology"/>
<comment type="caution">
    <text evidence="3">The sequence shown here is derived from an EMBL/GenBank/DDBJ whole genome shotgun (WGS) entry which is preliminary data.</text>
</comment>
<sequence length="164" mass="19193">MKDDFDWRQFTIKIPISASPDEVFHSWTSQENLEKWFLRLAEFTCADGTRRKKEAQIQVGDTYKWFWHGYPDSVVEHGKIKENNEKDFLKFTFGEAGVVSVKVNPHEQGSMIELKQEKIPHFDTTEISYHVECKSGWTFYLANLKSILQGGIDLRNRDMSLNLD</sequence>
<dbReference type="Gene3D" id="3.30.530.20">
    <property type="match status" value="1"/>
</dbReference>
<evidence type="ECO:0000313" key="4">
    <source>
        <dbReference type="Proteomes" id="UP001589654"/>
    </source>
</evidence>
<dbReference type="Proteomes" id="UP001589654">
    <property type="component" value="Unassembled WGS sequence"/>
</dbReference>
<organism evidence="3 4">
    <name type="scientific">Echinicola jeungdonensis</name>
    <dbReference type="NCBI Taxonomy" id="709343"/>
    <lineage>
        <taxon>Bacteria</taxon>
        <taxon>Pseudomonadati</taxon>
        <taxon>Bacteroidota</taxon>
        <taxon>Cytophagia</taxon>
        <taxon>Cytophagales</taxon>
        <taxon>Cyclobacteriaceae</taxon>
        <taxon>Echinicola</taxon>
    </lineage>
</organism>
<protein>
    <submittedName>
        <fullName evidence="3">SRPBCC domain-containing protein</fullName>
    </submittedName>
</protein>
<dbReference type="InterPro" id="IPR013538">
    <property type="entry name" value="ASHA1/2-like_C"/>
</dbReference>
<dbReference type="EMBL" id="JBHMEW010000063">
    <property type="protein sequence ID" value="MFB9212661.1"/>
    <property type="molecule type" value="Genomic_DNA"/>
</dbReference>
<evidence type="ECO:0000256" key="1">
    <source>
        <dbReference type="ARBA" id="ARBA00006817"/>
    </source>
</evidence>
<accession>A0ABV5J758</accession>
<dbReference type="InterPro" id="IPR023393">
    <property type="entry name" value="START-like_dom_sf"/>
</dbReference>
<name>A0ABV5J758_9BACT</name>
<dbReference type="RefSeq" id="WP_290247567.1">
    <property type="nucleotide sequence ID" value="NZ_JAUFQT010000001.1"/>
</dbReference>
<gene>
    <name evidence="3" type="ORF">ACFFUR_12665</name>
</gene>